<dbReference type="EMBL" id="CAJOBD010002406">
    <property type="protein sequence ID" value="CAF3879691.1"/>
    <property type="molecule type" value="Genomic_DNA"/>
</dbReference>
<sequence length="122" mass="14279">MFKHNVLQEYRPGICGPGFKSLAKKYHIKGGHKLIKYWYSQWDSTVELLDPKPKGCPPRTLTKNELKHYVLDFVNMMNDEFKPVNYRMVQTNVEASLNKEVPLSTIQKYGKEECGLEWKKIS</sequence>
<comment type="caution">
    <text evidence="1">The sequence shown here is derived from an EMBL/GenBank/DDBJ whole genome shotgun (WGS) entry which is preliminary data.</text>
</comment>
<name>A0A819G3N3_9BILA</name>
<proteinExistence type="predicted"/>
<evidence type="ECO:0000313" key="2">
    <source>
        <dbReference type="Proteomes" id="UP000663836"/>
    </source>
</evidence>
<reference evidence="1" key="1">
    <citation type="submission" date="2021-02" db="EMBL/GenBank/DDBJ databases">
        <authorList>
            <person name="Nowell W R."/>
        </authorList>
    </citation>
    <scope>NUCLEOTIDE SEQUENCE</scope>
</reference>
<dbReference type="Proteomes" id="UP000663836">
    <property type="component" value="Unassembled WGS sequence"/>
</dbReference>
<gene>
    <name evidence="1" type="ORF">JBS370_LOCUS19770</name>
</gene>
<organism evidence="1 2">
    <name type="scientific">Rotaria sordida</name>
    <dbReference type="NCBI Taxonomy" id="392033"/>
    <lineage>
        <taxon>Eukaryota</taxon>
        <taxon>Metazoa</taxon>
        <taxon>Spiralia</taxon>
        <taxon>Gnathifera</taxon>
        <taxon>Rotifera</taxon>
        <taxon>Eurotatoria</taxon>
        <taxon>Bdelloidea</taxon>
        <taxon>Philodinida</taxon>
        <taxon>Philodinidae</taxon>
        <taxon>Rotaria</taxon>
    </lineage>
</organism>
<protein>
    <submittedName>
        <fullName evidence="1">Uncharacterized protein</fullName>
    </submittedName>
</protein>
<dbReference type="AlphaFoldDB" id="A0A819G3N3"/>
<evidence type="ECO:0000313" key="1">
    <source>
        <dbReference type="EMBL" id="CAF3879691.1"/>
    </source>
</evidence>
<accession>A0A819G3N3</accession>